<dbReference type="InterPro" id="IPR036188">
    <property type="entry name" value="FAD/NAD-bd_sf"/>
</dbReference>
<dbReference type="RefSeq" id="XP_060278167.1">
    <property type="nucleotide sequence ID" value="XM_060423372.1"/>
</dbReference>
<keyword evidence="8" id="KW-1185">Reference proteome</keyword>
<gene>
    <name evidence="7" type="ORF">QBC33DRAFT_294716</name>
</gene>
<dbReference type="EMBL" id="MU839045">
    <property type="protein sequence ID" value="KAK1761954.1"/>
    <property type="molecule type" value="Genomic_DNA"/>
</dbReference>
<evidence type="ECO:0008006" key="9">
    <source>
        <dbReference type="Google" id="ProtNLM"/>
    </source>
</evidence>
<sequence length="652" mass="70512">MATAADNGQAMLALQQKYTEEAAKRLRSDGIAQFVELQDAESDRFRALGKDPWADHEALNSQDPPVKNGGRYKFVILGAGFGGLLFAVRLIQAGVASGPDDIRLVDSAGGFGGTWYWNRYPGLCCDVESYTYMPLLEETGYMPTAKYASGPELFEHANRIADKWDLRDKALFRAAVTSAAWDDASNLWTVKATEDRGPGEKPMDLQFHAQNVLIASGLLTRPQIPKIPGLDSFSGAMIHAARWDYSVTGGSPTDPNLTALAGKRVGIIGTGATAVQALPHLARSAKELYVFQRTPSAIHRRGQQSTDPDEWKDKISAKKGWQRERMLNFNSYVENAAKPGQENLTGDGWTEMPAYSAIVGGPSWGIVAPTMESIGEHVGKLHMLDVPRSEATRARVDQIVEDPETAARLKAWYPVWCKRPTFSDDYLQAFNRPNVHLVDTDGRGISSATGAGLVVDGREYPLDVLVLCTGYRTPAVANGSPAARTAIEILGRGGRSFEDGWRARGAATLHGVCANGFPNLFLASTTQAGVATNFVLVLDVQSAHVAHVVAEAERRVGGAGERPVVEASVEAEEAWSAECMRRAPWFAAVAGCTPGYITSEGQAMASRDPEEMAKQSRATPWCEGMTSYVRVLEEWRAEGGLQGLGITAVPAL</sequence>
<evidence type="ECO:0000256" key="3">
    <source>
        <dbReference type="ARBA" id="ARBA00022630"/>
    </source>
</evidence>
<organism evidence="7 8">
    <name type="scientific">Phialemonium atrogriseum</name>
    <dbReference type="NCBI Taxonomy" id="1093897"/>
    <lineage>
        <taxon>Eukaryota</taxon>
        <taxon>Fungi</taxon>
        <taxon>Dikarya</taxon>
        <taxon>Ascomycota</taxon>
        <taxon>Pezizomycotina</taxon>
        <taxon>Sordariomycetes</taxon>
        <taxon>Sordariomycetidae</taxon>
        <taxon>Cephalothecales</taxon>
        <taxon>Cephalothecaceae</taxon>
        <taxon>Phialemonium</taxon>
    </lineage>
</organism>
<comment type="cofactor">
    <cofactor evidence="1">
        <name>FAD</name>
        <dbReference type="ChEBI" id="CHEBI:57692"/>
    </cofactor>
</comment>
<dbReference type="PANTHER" id="PTHR43098">
    <property type="entry name" value="L-ORNITHINE N(5)-MONOOXYGENASE-RELATED"/>
    <property type="match status" value="1"/>
</dbReference>
<dbReference type="AlphaFoldDB" id="A0AAJ0FHA2"/>
<reference evidence="7" key="1">
    <citation type="submission" date="2023-06" db="EMBL/GenBank/DDBJ databases">
        <title>Genome-scale phylogeny and comparative genomics of the fungal order Sordariales.</title>
        <authorList>
            <consortium name="Lawrence Berkeley National Laboratory"/>
            <person name="Hensen N."/>
            <person name="Bonometti L."/>
            <person name="Westerberg I."/>
            <person name="Brannstrom I.O."/>
            <person name="Guillou S."/>
            <person name="Cros-Aarteil S."/>
            <person name="Calhoun S."/>
            <person name="Haridas S."/>
            <person name="Kuo A."/>
            <person name="Mondo S."/>
            <person name="Pangilinan J."/>
            <person name="Riley R."/>
            <person name="Labutti K."/>
            <person name="Andreopoulos B."/>
            <person name="Lipzen A."/>
            <person name="Chen C."/>
            <person name="Yanf M."/>
            <person name="Daum C."/>
            <person name="Ng V."/>
            <person name="Clum A."/>
            <person name="Steindorff A."/>
            <person name="Ohm R."/>
            <person name="Martin F."/>
            <person name="Silar P."/>
            <person name="Natvig D."/>
            <person name="Lalanne C."/>
            <person name="Gautier V."/>
            <person name="Ament-Velasquez S.L."/>
            <person name="Kruys A."/>
            <person name="Hutchinson M.I."/>
            <person name="Powell A.J."/>
            <person name="Barry K."/>
            <person name="Miller A.N."/>
            <person name="Grigoriev I.V."/>
            <person name="Debuchy R."/>
            <person name="Gladieux P."/>
            <person name="Thoren M.H."/>
            <person name="Johannesson H."/>
        </authorList>
    </citation>
    <scope>NUCLEOTIDE SEQUENCE</scope>
    <source>
        <strain evidence="7">8032-3</strain>
    </source>
</reference>
<dbReference type="GO" id="GO:0016491">
    <property type="term" value="F:oxidoreductase activity"/>
    <property type="evidence" value="ECO:0007669"/>
    <property type="project" value="UniProtKB-KW"/>
</dbReference>
<dbReference type="SUPFAM" id="SSF51905">
    <property type="entry name" value="FAD/NAD(P)-binding domain"/>
    <property type="match status" value="1"/>
</dbReference>
<dbReference type="PANTHER" id="PTHR43098:SF2">
    <property type="entry name" value="FAD-BINDING MONOOXYGENASE AUSB-RELATED"/>
    <property type="match status" value="1"/>
</dbReference>
<comment type="similarity">
    <text evidence="2">Belongs to the FAD-binding monooxygenase family.</text>
</comment>
<dbReference type="Gene3D" id="3.50.50.60">
    <property type="entry name" value="FAD/NAD(P)-binding domain"/>
    <property type="match status" value="2"/>
</dbReference>
<proteinExistence type="inferred from homology"/>
<protein>
    <recommendedName>
        <fullName evidence="9">FAD/NAD(P)-binding domain-containing protein</fullName>
    </recommendedName>
</protein>
<comment type="caution">
    <text evidence="7">The sequence shown here is derived from an EMBL/GenBank/DDBJ whole genome shotgun (WGS) entry which is preliminary data.</text>
</comment>
<keyword evidence="6" id="KW-0560">Oxidoreductase</keyword>
<keyword evidence="4" id="KW-0274">FAD</keyword>
<dbReference type="InterPro" id="IPR050775">
    <property type="entry name" value="FAD-binding_Monooxygenases"/>
</dbReference>
<evidence type="ECO:0000256" key="4">
    <source>
        <dbReference type="ARBA" id="ARBA00022827"/>
    </source>
</evidence>
<dbReference type="GeneID" id="85306559"/>
<keyword evidence="3" id="KW-0285">Flavoprotein</keyword>
<keyword evidence="5" id="KW-0521">NADP</keyword>
<evidence type="ECO:0000256" key="1">
    <source>
        <dbReference type="ARBA" id="ARBA00001974"/>
    </source>
</evidence>
<name>A0AAJ0FHA2_9PEZI</name>
<dbReference type="Proteomes" id="UP001244011">
    <property type="component" value="Unassembled WGS sequence"/>
</dbReference>
<accession>A0AAJ0FHA2</accession>
<evidence type="ECO:0000313" key="8">
    <source>
        <dbReference type="Proteomes" id="UP001244011"/>
    </source>
</evidence>
<evidence type="ECO:0000313" key="7">
    <source>
        <dbReference type="EMBL" id="KAK1761954.1"/>
    </source>
</evidence>
<evidence type="ECO:0000256" key="6">
    <source>
        <dbReference type="ARBA" id="ARBA00023002"/>
    </source>
</evidence>
<evidence type="ECO:0000256" key="5">
    <source>
        <dbReference type="ARBA" id="ARBA00022857"/>
    </source>
</evidence>
<evidence type="ECO:0000256" key="2">
    <source>
        <dbReference type="ARBA" id="ARBA00010139"/>
    </source>
</evidence>